<feature type="compositionally biased region" description="Basic and acidic residues" evidence="7">
    <location>
        <begin position="649"/>
        <end position="668"/>
    </location>
</feature>
<proteinExistence type="predicted"/>
<dbReference type="InterPro" id="IPR047120">
    <property type="entry name" value="Pk/Esn/Tes"/>
</dbReference>
<reference evidence="10" key="1">
    <citation type="submission" date="2021-01" db="UniProtKB">
        <authorList>
            <consortium name="EnsemblMetazoa"/>
        </authorList>
    </citation>
    <scope>IDENTIFICATION</scope>
    <source>
        <strain evidence="10">DH4</strain>
    </source>
</reference>
<feature type="compositionally biased region" description="Basic and acidic residues" evidence="7">
    <location>
        <begin position="346"/>
        <end position="373"/>
    </location>
</feature>
<feature type="domain" description="LIM zinc-binding" evidence="8">
    <location>
        <begin position="978"/>
        <end position="1040"/>
    </location>
</feature>
<feature type="region of interest" description="Disordered" evidence="7">
    <location>
        <begin position="1"/>
        <end position="68"/>
    </location>
</feature>
<evidence type="ECO:0000313" key="11">
    <source>
        <dbReference type="Proteomes" id="UP000005203"/>
    </source>
</evidence>
<dbReference type="GeneID" id="410211"/>
<name>A0A7M7MPP5_APIME</name>
<dbReference type="InterPro" id="IPR010442">
    <property type="entry name" value="PET_domain"/>
</dbReference>
<gene>
    <name evidence="12" type="primary">LOC410211</name>
</gene>
<dbReference type="CTD" id="39889"/>
<dbReference type="InterPro" id="IPR001781">
    <property type="entry name" value="Znf_LIM"/>
</dbReference>
<dbReference type="CDD" id="cd09432">
    <property type="entry name" value="LIM6_LIMPETin"/>
    <property type="match status" value="1"/>
</dbReference>
<dbReference type="Pfam" id="PF00412">
    <property type="entry name" value="LIM"/>
    <property type="match status" value="6"/>
</dbReference>
<dbReference type="FunFam" id="2.10.110.10:FF:000066">
    <property type="entry name" value="Four and a half LIM domains protein"/>
    <property type="match status" value="1"/>
</dbReference>
<evidence type="ECO:0000256" key="3">
    <source>
        <dbReference type="ARBA" id="ARBA00022771"/>
    </source>
</evidence>
<evidence type="ECO:0000256" key="7">
    <source>
        <dbReference type="SAM" id="MobiDB-lite"/>
    </source>
</evidence>
<feature type="compositionally biased region" description="Basic and acidic residues" evidence="7">
    <location>
        <begin position="601"/>
        <end position="639"/>
    </location>
</feature>
<keyword evidence="3" id="KW-0863">Zinc-finger</keyword>
<keyword evidence="2" id="KW-0677">Repeat</keyword>
<dbReference type="CDD" id="cd09830">
    <property type="entry name" value="PET_LIMPETin_LIM-9"/>
    <property type="match status" value="1"/>
</dbReference>
<feature type="compositionally biased region" description="Basic and acidic residues" evidence="7">
    <location>
        <begin position="583"/>
        <end position="592"/>
    </location>
</feature>
<feature type="compositionally biased region" description="Acidic residues" evidence="7">
    <location>
        <begin position="775"/>
        <end position="788"/>
    </location>
</feature>
<feature type="compositionally biased region" description="Basic and acidic residues" evidence="7">
    <location>
        <begin position="264"/>
        <end position="311"/>
    </location>
</feature>
<dbReference type="PANTHER" id="PTHR24211:SF37">
    <property type="entry name" value="PROTEIN ESPINAS-LIKE PROTEIN"/>
    <property type="match status" value="1"/>
</dbReference>
<feature type="compositionally biased region" description="Basic and acidic residues" evidence="7">
    <location>
        <begin position="383"/>
        <end position="404"/>
    </location>
</feature>
<dbReference type="FunFam" id="2.10.110.10:FF:000070">
    <property type="entry name" value="Four and a half LIM domains 3"/>
    <property type="match status" value="1"/>
</dbReference>
<dbReference type="FunFam" id="2.10.110.10:FF:000081">
    <property type="entry name" value="Uncharacterized protein, isoform A"/>
    <property type="match status" value="1"/>
</dbReference>
<evidence type="ECO:0000256" key="4">
    <source>
        <dbReference type="ARBA" id="ARBA00022833"/>
    </source>
</evidence>
<feature type="compositionally biased region" description="Basic and acidic residues" evidence="7">
    <location>
        <begin position="414"/>
        <end position="465"/>
    </location>
</feature>
<dbReference type="CDD" id="cd09425">
    <property type="entry name" value="LIM4_LIMPETin"/>
    <property type="match status" value="1"/>
</dbReference>
<feature type="region of interest" description="Disordered" evidence="7">
    <location>
        <begin position="122"/>
        <end position="806"/>
    </location>
</feature>
<feature type="compositionally biased region" description="Basic and acidic residues" evidence="7">
    <location>
        <begin position="178"/>
        <end position="256"/>
    </location>
</feature>
<dbReference type="PROSITE" id="PS51303">
    <property type="entry name" value="PET"/>
    <property type="match status" value="1"/>
</dbReference>
<dbReference type="CDD" id="cd09417">
    <property type="entry name" value="LIM2_LIMPETin_like"/>
    <property type="match status" value="1"/>
</dbReference>
<dbReference type="CDD" id="cd09430">
    <property type="entry name" value="LIM5_LIMPETin"/>
    <property type="match status" value="1"/>
</dbReference>
<dbReference type="Pfam" id="PF06297">
    <property type="entry name" value="PET"/>
    <property type="match status" value="1"/>
</dbReference>
<feature type="compositionally biased region" description="Basic and acidic residues" evidence="7">
    <location>
        <begin position="508"/>
        <end position="519"/>
    </location>
</feature>
<feature type="compositionally biased region" description="Basic and acidic residues" evidence="7">
    <location>
        <begin position="715"/>
        <end position="725"/>
    </location>
</feature>
<evidence type="ECO:0000259" key="8">
    <source>
        <dbReference type="PROSITE" id="PS50023"/>
    </source>
</evidence>
<accession>A0A7M7MPP5</accession>
<evidence type="ECO:0000259" key="9">
    <source>
        <dbReference type="PROSITE" id="PS51303"/>
    </source>
</evidence>
<feature type="domain" description="LIM zinc-binding" evidence="8">
    <location>
        <begin position="1285"/>
        <end position="1344"/>
    </location>
</feature>
<feature type="domain" description="LIM zinc-binding" evidence="8">
    <location>
        <begin position="1223"/>
        <end position="1282"/>
    </location>
</feature>
<dbReference type="SMART" id="SM00132">
    <property type="entry name" value="LIM"/>
    <property type="match status" value="6"/>
</dbReference>
<reference evidence="12" key="2">
    <citation type="submission" date="2025-04" db="UniProtKB">
        <authorList>
            <consortium name="RefSeq"/>
        </authorList>
    </citation>
    <scope>IDENTIFICATION</scope>
    <source>
        <strain evidence="12">DH4</strain>
        <tissue evidence="12">Whole body</tissue>
    </source>
</reference>
<dbReference type="CDD" id="cd09421">
    <property type="entry name" value="LIM3_LIMPETin"/>
    <property type="match status" value="1"/>
</dbReference>
<keyword evidence="1 6" id="KW-0479">Metal-binding</keyword>
<evidence type="ECO:0000256" key="1">
    <source>
        <dbReference type="ARBA" id="ARBA00022723"/>
    </source>
</evidence>
<dbReference type="EnsemblMetazoa" id="XM_026443378">
    <property type="protein sequence ID" value="XP_026299163"/>
    <property type="gene ID" value="LOC410211"/>
</dbReference>
<feature type="domain" description="LIM zinc-binding" evidence="8">
    <location>
        <begin position="1162"/>
        <end position="1222"/>
    </location>
</feature>
<dbReference type="GO" id="GO:0008270">
    <property type="term" value="F:zinc ion binding"/>
    <property type="evidence" value="ECO:0007669"/>
    <property type="project" value="UniProtKB-KW"/>
</dbReference>
<dbReference type="RefSeq" id="XP_026299163.1">
    <property type="nucleotide sequence ID" value="XM_026443378.1"/>
</dbReference>
<feature type="domain" description="PET" evidence="9">
    <location>
        <begin position="871"/>
        <end position="980"/>
    </location>
</feature>
<feature type="domain" description="LIM zinc-binding" evidence="8">
    <location>
        <begin position="1041"/>
        <end position="1101"/>
    </location>
</feature>
<protein>
    <submittedName>
        <fullName evidence="12">Uncharacterized protein LOC410211 isoform X1</fullName>
    </submittedName>
</protein>
<dbReference type="FunFam" id="2.10.110.10:FF:000013">
    <property type="entry name" value="Four and a half LIM domains 1"/>
    <property type="match status" value="1"/>
</dbReference>
<dbReference type="Gene3D" id="2.10.110.10">
    <property type="entry name" value="Cysteine Rich Protein"/>
    <property type="match status" value="6"/>
</dbReference>
<dbReference type="PANTHER" id="PTHR24211">
    <property type="entry name" value="LIM DOMAIN-CONTAINING PROTEIN"/>
    <property type="match status" value="1"/>
</dbReference>
<dbReference type="PROSITE" id="PS50023">
    <property type="entry name" value="LIM_DOMAIN_2"/>
    <property type="match status" value="5"/>
</dbReference>
<keyword evidence="11" id="KW-1185">Reference proteome</keyword>
<dbReference type="OrthoDB" id="274660at2759"/>
<dbReference type="PROSITE" id="PS00478">
    <property type="entry name" value="LIM_DOMAIN_1"/>
    <property type="match status" value="3"/>
</dbReference>
<keyword evidence="5 6" id="KW-0440">LIM domain</keyword>
<evidence type="ECO:0000256" key="5">
    <source>
        <dbReference type="ARBA" id="ARBA00023038"/>
    </source>
</evidence>
<feature type="compositionally biased region" description="Basic and acidic residues" evidence="7">
    <location>
        <begin position="481"/>
        <end position="500"/>
    </location>
</feature>
<feature type="compositionally biased region" description="Basic and acidic residues" evidence="7">
    <location>
        <begin position="161"/>
        <end position="170"/>
    </location>
</feature>
<dbReference type="FunFam" id="2.10.110.10:FF:000005">
    <property type="entry name" value="Testin isoform 1"/>
    <property type="match status" value="1"/>
</dbReference>
<evidence type="ECO:0000256" key="6">
    <source>
        <dbReference type="PROSITE-ProRule" id="PRU00125"/>
    </source>
</evidence>
<dbReference type="SUPFAM" id="SSF57716">
    <property type="entry name" value="Glucocorticoid receptor-like (DNA-binding domain)"/>
    <property type="match status" value="6"/>
</dbReference>
<feature type="compositionally biased region" description="Basic and acidic residues" evidence="7">
    <location>
        <begin position="1"/>
        <end position="35"/>
    </location>
</feature>
<evidence type="ECO:0000256" key="2">
    <source>
        <dbReference type="ARBA" id="ARBA00022737"/>
    </source>
</evidence>
<feature type="compositionally biased region" description="Basic and acidic residues" evidence="7">
    <location>
        <begin position="677"/>
        <end position="686"/>
    </location>
</feature>
<dbReference type="Proteomes" id="UP000005203">
    <property type="component" value="Linkage group LG10"/>
</dbReference>
<organism evidence="10">
    <name type="scientific">Apis mellifera</name>
    <name type="common">Honeybee</name>
    <dbReference type="NCBI Taxonomy" id="7460"/>
    <lineage>
        <taxon>Eukaryota</taxon>
        <taxon>Metazoa</taxon>
        <taxon>Ecdysozoa</taxon>
        <taxon>Arthropoda</taxon>
        <taxon>Hexapoda</taxon>
        <taxon>Insecta</taxon>
        <taxon>Pterygota</taxon>
        <taxon>Neoptera</taxon>
        <taxon>Endopterygota</taxon>
        <taxon>Hymenoptera</taxon>
        <taxon>Apocrita</taxon>
        <taxon>Aculeata</taxon>
        <taxon>Apoidea</taxon>
        <taxon>Anthophila</taxon>
        <taxon>Apidae</taxon>
        <taxon>Apis</taxon>
    </lineage>
</organism>
<keyword evidence="4 6" id="KW-0862">Zinc</keyword>
<evidence type="ECO:0000313" key="12">
    <source>
        <dbReference type="RefSeq" id="XP_026299163.1"/>
    </source>
</evidence>
<sequence>MTSRVRDRSSTREERSKVASSRVKDRLHDGEDRALNHKGNRYHFGMTRSEEREEASKNGRDYGTEDGNVNADLLYKKSKEHFGAWDIKDIVQDESWRSRRQTDRLTNGRSRDVCVEDVDEVRTEGSGVDPRVSSTHRLRRKERWESSDGSKISAAKSGRAGRGELSKEMENLSVVDGRSGEDRARSIRTMIERFKPREEESKSKLRPREWNSSEREGYGSRKDGGRGELRTDRVTDINDRDRGRIQKDDPAEERGPSRGSKLGGAERYEEAGRSGSVDRRTEKFNDPAAEKRRSRETAFEGDVSRRREGNSRRRSYVYDGNPDDFEVRIQRYERGVADAGRPTVDSSKRVPSKESGVDSGRRDSFKDPHDRQVTRKSSFNKCCDARRNSHHSRDRESSKDRENEPCSGKSSFKSQERKHSGRENPEQRVSSKDYEGGGRKNCSKESDSDYGRILSRNRDDEEERKRSFKGHNSDTGVSRIAFKDADSTRVHSCKDREADVGSRVSFDVGRKNSLKEKSVEFGGISYRDHDDEADPRSSAGRDNEAARRRRSPNGRYVEFGGVSFQSEADDSEASPSNEPSRGWPKERGDTSRRRGCSSRGKNREEGDSDKRSDRHSRPLTPPKREGGEEFDSKAWHESNRIFAANYIRENSRYRANPEGRSEIDRDPSPELGIQQPRDNRIHRSCLEEGSNELEEGSKARRKSEESPRAYALGRNGEHPGRDGDASRYASSTHEGRNGATIIRIRSSPETGVERRRRRRPAQDAYAGRRRRCEDPGEDEEDSEEDEEGDDRRGGFIPGRGVSTPSRRVWNYREGGVLITDVEEGQPCLQCGDSCSGFSPHTWRKNCTSCKCPREAHDVCHEEWVSVRSRLGLKGEEFSCPATFDPRGKGLAWAPPGLPAHKVEEYFSMLPEKSVPRLGTPGERYRDRQLAFQLPKQDLARAYCRHLNPKHASSADDFMAARNEIALDIGSVQEVLERDDCGACHTPLKYGTLAVSASKLGLLYHPACFRCTECKELLVDLAYCVHDDTLFCERHYAEQLKPRCAACDELIFSGEYTKAMSKDWHSGHFCCWQCDESLTGQRYVLRDEHPYCIKCYESVFANGCEECNKIIGIDSKDLSYKDKHWHEACFLCNRCRVSLVDKQFGSKVDKIYCGNCYDAQFASRCDGCGEIFRAGTKKMEYKTRQWHEKCFCCVVCKNPIGTKSFIPREQEIYCAACYEDKFATRCVKCNKIITSGGVTYKNEPWHRDCFTCSNCNNSLAGQRFTSRDDKPYCADCFGELFAKRCTACSKPITGIGGTRFISFEDRHWHNDCFICAGCKTSLVGRGFITDGEDIICPDCAKMKLM</sequence>
<evidence type="ECO:0000313" key="10">
    <source>
        <dbReference type="EnsemblMetazoa" id="XP_026299163"/>
    </source>
</evidence>
<feature type="compositionally biased region" description="Basic and acidic residues" evidence="7">
    <location>
        <begin position="48"/>
        <end position="63"/>
    </location>
</feature>
<accession>A0A8B8H6B5</accession>
<dbReference type="CDD" id="cd09414">
    <property type="entry name" value="LIM1_LIMPETin"/>
    <property type="match status" value="1"/>
</dbReference>
<feature type="compositionally biased region" description="Basic and acidic residues" evidence="7">
    <location>
        <begin position="325"/>
        <end position="336"/>
    </location>
</feature>
<feature type="compositionally biased region" description="Basic and acidic residues" evidence="7">
    <location>
        <begin position="695"/>
        <end position="707"/>
    </location>
</feature>